<sequence>MTTCVMKDDAIPEYGQSPAKPGLYLGLFHGRDDPNERMTDWGFNGPAIGPLVWCHTTYANDVKIEFESAGDAKRYFGDDSTQQDFGIKGDMLIYAGKYYGDWTVYYVPPAECLPPEDTFRTSKRAGYRIAHNPMPK</sequence>
<evidence type="ECO:0000313" key="1">
    <source>
        <dbReference type="EMBL" id="WNO05426.1"/>
    </source>
</evidence>
<proteinExistence type="predicted"/>
<gene>
    <name evidence="1" type="ORF">RAN89_03070</name>
</gene>
<name>A0ABZ0B0R0_9BURK</name>
<dbReference type="Proteomes" id="UP001302257">
    <property type="component" value="Chromosome"/>
</dbReference>
<accession>A0ABZ0B0R0</accession>
<organism evidence="1 2">
    <name type="scientific">Rhodoferax mekongensis</name>
    <dbReference type="NCBI Taxonomy" id="3068341"/>
    <lineage>
        <taxon>Bacteria</taxon>
        <taxon>Pseudomonadati</taxon>
        <taxon>Pseudomonadota</taxon>
        <taxon>Betaproteobacteria</taxon>
        <taxon>Burkholderiales</taxon>
        <taxon>Comamonadaceae</taxon>
        <taxon>Rhodoferax</taxon>
    </lineage>
</organism>
<keyword evidence="2" id="KW-1185">Reference proteome</keyword>
<dbReference type="EMBL" id="CP132507">
    <property type="protein sequence ID" value="WNO05426.1"/>
    <property type="molecule type" value="Genomic_DNA"/>
</dbReference>
<reference evidence="1 2" key="1">
    <citation type="submission" date="2023-08" db="EMBL/GenBank/DDBJ databases">
        <title>Rhodoferax potami sp. nov. and Rhodoferax mekongensis sp. nov., isolated from the Mekong River in Thailand.</title>
        <authorList>
            <person name="Kitikhun S."/>
            <person name="Charoenyingcharoen P."/>
            <person name="Siriarchawattana P."/>
            <person name="Likhitrattanapisal S."/>
            <person name="Nilsakha T."/>
            <person name="Chanpet A."/>
            <person name="Rattanawaree P."/>
            <person name="Ingsriswang S."/>
        </authorList>
    </citation>
    <scope>NUCLEOTIDE SEQUENCE [LARGE SCALE GENOMIC DNA]</scope>
    <source>
        <strain evidence="1 2">TBRC 17307</strain>
    </source>
</reference>
<dbReference type="RefSeq" id="WP_313868197.1">
    <property type="nucleotide sequence ID" value="NZ_CP132507.1"/>
</dbReference>
<evidence type="ECO:0000313" key="2">
    <source>
        <dbReference type="Proteomes" id="UP001302257"/>
    </source>
</evidence>
<protein>
    <submittedName>
        <fullName evidence="1">Uncharacterized protein</fullName>
    </submittedName>
</protein>